<feature type="region of interest" description="Disordered" evidence="4">
    <location>
        <begin position="443"/>
        <end position="491"/>
    </location>
</feature>
<evidence type="ECO:0000313" key="6">
    <source>
        <dbReference type="EMBL" id="KXS16008.1"/>
    </source>
</evidence>
<proteinExistence type="predicted"/>
<feature type="compositionally biased region" description="Basic residues" evidence="4">
    <location>
        <begin position="523"/>
        <end position="535"/>
    </location>
</feature>
<dbReference type="InterPro" id="IPR036028">
    <property type="entry name" value="SH3-like_dom_sf"/>
</dbReference>
<feature type="compositionally biased region" description="Low complexity" evidence="4">
    <location>
        <begin position="316"/>
        <end position="328"/>
    </location>
</feature>
<evidence type="ECO:0000256" key="3">
    <source>
        <dbReference type="PROSITE-ProRule" id="PRU00192"/>
    </source>
</evidence>
<dbReference type="STRING" id="1344416.A0A139AGY5"/>
<dbReference type="PROSITE" id="PS50002">
    <property type="entry name" value="SH3"/>
    <property type="match status" value="2"/>
</dbReference>
<dbReference type="AlphaFoldDB" id="A0A139AGY5"/>
<dbReference type="InterPro" id="IPR001452">
    <property type="entry name" value="SH3_domain"/>
</dbReference>
<feature type="compositionally biased region" description="Low complexity" evidence="4">
    <location>
        <begin position="113"/>
        <end position="134"/>
    </location>
</feature>
<feature type="compositionally biased region" description="Basic and acidic residues" evidence="4">
    <location>
        <begin position="101"/>
        <end position="111"/>
    </location>
</feature>
<dbReference type="Pfam" id="PF14604">
    <property type="entry name" value="SH3_9"/>
    <property type="match status" value="2"/>
</dbReference>
<feature type="compositionally biased region" description="Low complexity" evidence="4">
    <location>
        <begin position="286"/>
        <end position="296"/>
    </location>
</feature>
<feature type="compositionally biased region" description="Polar residues" evidence="4">
    <location>
        <begin position="58"/>
        <end position="87"/>
    </location>
</feature>
<feature type="domain" description="SH3" evidence="5">
    <location>
        <begin position="219"/>
        <end position="280"/>
    </location>
</feature>
<feature type="compositionally biased region" description="Basic and acidic residues" evidence="4">
    <location>
        <begin position="550"/>
        <end position="561"/>
    </location>
</feature>
<feature type="compositionally biased region" description="Pro residues" evidence="4">
    <location>
        <begin position="458"/>
        <end position="470"/>
    </location>
</feature>
<evidence type="ECO:0000259" key="5">
    <source>
        <dbReference type="PROSITE" id="PS50002"/>
    </source>
</evidence>
<feature type="domain" description="SH3" evidence="5">
    <location>
        <begin position="389"/>
        <end position="450"/>
    </location>
</feature>
<dbReference type="PANTHER" id="PTHR46218:SF4">
    <property type="entry name" value="LIM AND SH3 DOMAIN PROTEIN LASP"/>
    <property type="match status" value="1"/>
</dbReference>
<feature type="region of interest" description="Disordered" evidence="4">
    <location>
        <begin position="274"/>
        <end position="359"/>
    </location>
</feature>
<evidence type="ECO:0000256" key="1">
    <source>
        <dbReference type="ARBA" id="ARBA00022443"/>
    </source>
</evidence>
<organism evidence="6 7">
    <name type="scientific">Gonapodya prolifera (strain JEL478)</name>
    <name type="common">Monoblepharis prolifera</name>
    <dbReference type="NCBI Taxonomy" id="1344416"/>
    <lineage>
        <taxon>Eukaryota</taxon>
        <taxon>Fungi</taxon>
        <taxon>Fungi incertae sedis</taxon>
        <taxon>Chytridiomycota</taxon>
        <taxon>Chytridiomycota incertae sedis</taxon>
        <taxon>Monoblepharidomycetes</taxon>
        <taxon>Monoblepharidales</taxon>
        <taxon>Gonapodyaceae</taxon>
        <taxon>Gonapodya</taxon>
    </lineage>
</organism>
<dbReference type="EMBL" id="KQ965758">
    <property type="protein sequence ID" value="KXS16008.1"/>
    <property type="molecule type" value="Genomic_DNA"/>
</dbReference>
<feature type="compositionally biased region" description="Gly residues" evidence="4">
    <location>
        <begin position="349"/>
        <end position="359"/>
    </location>
</feature>
<feature type="region of interest" description="Disordered" evidence="4">
    <location>
        <begin position="1"/>
        <end position="221"/>
    </location>
</feature>
<name>A0A139AGY5_GONPJ</name>
<gene>
    <name evidence="6" type="ORF">M427DRAFT_307405</name>
</gene>
<keyword evidence="1 3" id="KW-0728">SH3 domain</keyword>
<evidence type="ECO:0000256" key="4">
    <source>
        <dbReference type="SAM" id="MobiDB-lite"/>
    </source>
</evidence>
<dbReference type="PANTHER" id="PTHR46218">
    <property type="entry name" value="LASP"/>
    <property type="match status" value="1"/>
</dbReference>
<keyword evidence="7" id="KW-1185">Reference proteome</keyword>
<feature type="compositionally biased region" description="Pro residues" evidence="4">
    <location>
        <begin position="329"/>
        <end position="344"/>
    </location>
</feature>
<dbReference type="SUPFAM" id="SSF50044">
    <property type="entry name" value="SH3-domain"/>
    <property type="match status" value="2"/>
</dbReference>
<evidence type="ECO:0000256" key="2">
    <source>
        <dbReference type="ARBA" id="ARBA00022737"/>
    </source>
</evidence>
<feature type="compositionally biased region" description="Pro residues" evidence="4">
    <location>
        <begin position="185"/>
        <end position="214"/>
    </location>
</feature>
<keyword evidence="2" id="KW-0677">Repeat</keyword>
<dbReference type="Proteomes" id="UP000070544">
    <property type="component" value="Unassembled WGS sequence"/>
</dbReference>
<dbReference type="OrthoDB" id="5340910at2759"/>
<accession>A0A139AGY5</accession>
<reference evidence="6 7" key="1">
    <citation type="journal article" date="2015" name="Genome Biol. Evol.">
        <title>Phylogenomic analyses indicate that early fungi evolved digesting cell walls of algal ancestors of land plants.</title>
        <authorList>
            <person name="Chang Y."/>
            <person name="Wang S."/>
            <person name="Sekimoto S."/>
            <person name="Aerts A.L."/>
            <person name="Choi C."/>
            <person name="Clum A."/>
            <person name="LaButti K.M."/>
            <person name="Lindquist E.A."/>
            <person name="Yee Ngan C."/>
            <person name="Ohm R.A."/>
            <person name="Salamov A.A."/>
            <person name="Grigoriev I.V."/>
            <person name="Spatafora J.W."/>
            <person name="Berbee M.L."/>
        </authorList>
    </citation>
    <scope>NUCLEOTIDE SEQUENCE [LARGE SCALE GENOMIC DNA]</scope>
    <source>
        <strain evidence="6 7">JEL478</strain>
    </source>
</reference>
<dbReference type="Gene3D" id="2.30.30.40">
    <property type="entry name" value="SH3 Domains"/>
    <property type="match status" value="2"/>
</dbReference>
<feature type="region of interest" description="Disordered" evidence="4">
    <location>
        <begin position="509"/>
        <end position="561"/>
    </location>
</feature>
<feature type="compositionally biased region" description="Polar residues" evidence="4">
    <location>
        <begin position="17"/>
        <end position="51"/>
    </location>
</feature>
<dbReference type="InterPro" id="IPR051759">
    <property type="entry name" value="LIM-SH3_domain_protein"/>
</dbReference>
<protein>
    <recommendedName>
        <fullName evidence="5">SH3 domain-containing protein</fullName>
    </recommendedName>
</protein>
<feature type="compositionally biased region" description="Low complexity" evidence="4">
    <location>
        <begin position="509"/>
        <end position="519"/>
    </location>
</feature>
<dbReference type="SMART" id="SM00326">
    <property type="entry name" value="SH3"/>
    <property type="match status" value="2"/>
</dbReference>
<sequence length="561" mass="58398">MSQQTLQPGNLWGGELTPSTAQPLKDGQAQQRNASPTPQNAARPTSPNASASGVWGGQPTTNYTANLPNGSSNGTNPGHASRPSQGATPDLAKAQMQFAETLKKQELESRLRQQAAAAQGGTPAPQNQNSQPPNGYHSPPLGGSQTELNKHNKTNSTGAPPPTQPGFEYRNPKSQRLTSRVVGPVMPPPQPAAPPPPTSSPPPPPTTAPPPTPAPQTTAAPRILVVTVAYRPQNPDELELKQGERLREDRWFDDGWSFGTNLLTGKSGFFPQEFVVSAPTPPPPSATSGAGARAAAQELKASGIAAMGPSPPKTNGQQQPQPPLAAGAPPVPPKAGPGPVPTGPPAVGGLTGGFGGGGGASNVPVSVRLGSKQVPVPAPAAPEKQAAAPSAPLFQCVMAYKAAQSDELDLRVGDRVREDKRYDDGWSYGTNLESGKRGFYPQEFFAPFGGNSQAAPAKPQPSTYPPPLPPVNTSAGNGPGPTSPQYDGQSLVESAPYRIVAVPKSCHSSRIAASPSRSPFKLVHQRHPNRRKRRGVLGGSSTSGGKANRALRERWNWKVVP</sequence>
<evidence type="ECO:0000313" key="7">
    <source>
        <dbReference type="Proteomes" id="UP000070544"/>
    </source>
</evidence>